<name>A0A3G8YCS0_9DEIO</name>
<dbReference type="Proteomes" id="UP000276417">
    <property type="component" value="Chromosome 1"/>
</dbReference>
<feature type="domain" description="Methyltransferase" evidence="3">
    <location>
        <begin position="32"/>
        <end position="122"/>
    </location>
</feature>
<dbReference type="SUPFAM" id="SSF53335">
    <property type="entry name" value="S-adenosyl-L-methionine-dependent methyltransferases"/>
    <property type="match status" value="1"/>
</dbReference>
<dbReference type="Gene3D" id="3.40.50.150">
    <property type="entry name" value="Vaccinia Virus protein VP39"/>
    <property type="match status" value="1"/>
</dbReference>
<sequence length="275" mass="30645">MWNPQQYLQFQIERDRPFFDLLAQVQGDPQQIADLGCGTGHLSAALSRRWPKAQVTGVDSSPEMLEQAEQFVSSHLGFVRADLRTWQPERPVDLLLSNAALQWVDNHAELIPRLAGWVAPGGTFAFQVPGNFDAPSHTLLAEVSARPHWKLLLSGQQRDKAALSAYGPAEYTAVLAPLGYRVNAWETTYLHLLPAQENAVLDWVKGTALRPVLAQLSAAQSAEFLQEYGEELNKAYPAKSYGTPFEFRRIFVVAQRDEPAALKVAATQQLRRPKC</sequence>
<protein>
    <submittedName>
        <fullName evidence="4">Methyltransferase domain-containing protein</fullName>
    </submittedName>
</protein>
<dbReference type="InterPro" id="IPR029063">
    <property type="entry name" value="SAM-dependent_MTases_sf"/>
</dbReference>
<evidence type="ECO:0000259" key="3">
    <source>
        <dbReference type="Pfam" id="PF13649"/>
    </source>
</evidence>
<accession>A0A3G8YCS0</accession>
<dbReference type="EMBL" id="CP034183">
    <property type="protein sequence ID" value="AZI42785.1"/>
    <property type="molecule type" value="Genomic_DNA"/>
</dbReference>
<dbReference type="GO" id="GO:0030798">
    <property type="term" value="F:trans-aconitate 2-methyltransferase activity"/>
    <property type="evidence" value="ECO:0007669"/>
    <property type="project" value="InterPro"/>
</dbReference>
<dbReference type="InterPro" id="IPR023149">
    <property type="entry name" value="Trans_acon_MeTrfase_C"/>
</dbReference>
<dbReference type="CDD" id="cd02440">
    <property type="entry name" value="AdoMet_MTases"/>
    <property type="match status" value="1"/>
</dbReference>
<dbReference type="Pfam" id="PF13649">
    <property type="entry name" value="Methyltransf_25"/>
    <property type="match status" value="1"/>
</dbReference>
<dbReference type="RefSeq" id="WP_124870058.1">
    <property type="nucleotide sequence ID" value="NZ_CP034183.1"/>
</dbReference>
<gene>
    <name evidence="4" type="ORF">EHF33_08525</name>
</gene>
<dbReference type="PANTHER" id="PTHR43861:SF1">
    <property type="entry name" value="TRANS-ACONITATE 2-METHYLTRANSFERASE"/>
    <property type="match status" value="1"/>
</dbReference>
<organism evidence="4 5">
    <name type="scientific">Deinococcus psychrotolerans</name>
    <dbReference type="NCBI Taxonomy" id="2489213"/>
    <lineage>
        <taxon>Bacteria</taxon>
        <taxon>Thermotogati</taxon>
        <taxon>Deinococcota</taxon>
        <taxon>Deinococci</taxon>
        <taxon>Deinococcales</taxon>
        <taxon>Deinococcaceae</taxon>
        <taxon>Deinococcus</taxon>
    </lineage>
</organism>
<dbReference type="OrthoDB" id="9760689at2"/>
<keyword evidence="1 4" id="KW-0489">Methyltransferase</keyword>
<dbReference type="Gene3D" id="1.10.150.290">
    <property type="entry name" value="S-adenosyl-L-methionine-dependent methyltransferases"/>
    <property type="match status" value="1"/>
</dbReference>
<dbReference type="GO" id="GO:0032259">
    <property type="term" value="P:methylation"/>
    <property type="evidence" value="ECO:0007669"/>
    <property type="project" value="UniProtKB-KW"/>
</dbReference>
<proteinExistence type="predicted"/>
<reference evidence="4 5" key="1">
    <citation type="submission" date="2018-11" db="EMBL/GenBank/DDBJ databases">
        <title>Deinococcus shelandsis sp. nov., isolated from South Shetland Islands soil of Antarctica.</title>
        <authorList>
            <person name="Tian J."/>
        </authorList>
    </citation>
    <scope>NUCLEOTIDE SEQUENCE [LARGE SCALE GENOMIC DNA]</scope>
    <source>
        <strain evidence="4 5">S14-83T</strain>
    </source>
</reference>
<evidence type="ECO:0000313" key="4">
    <source>
        <dbReference type="EMBL" id="AZI42785.1"/>
    </source>
</evidence>
<dbReference type="InterPro" id="IPR041698">
    <property type="entry name" value="Methyltransf_25"/>
</dbReference>
<dbReference type="PANTHER" id="PTHR43861">
    <property type="entry name" value="TRANS-ACONITATE 2-METHYLTRANSFERASE-RELATED"/>
    <property type="match status" value="1"/>
</dbReference>
<keyword evidence="2 4" id="KW-0808">Transferase</keyword>
<evidence type="ECO:0000256" key="1">
    <source>
        <dbReference type="ARBA" id="ARBA00022603"/>
    </source>
</evidence>
<dbReference type="AlphaFoldDB" id="A0A3G8YCS0"/>
<evidence type="ECO:0000256" key="2">
    <source>
        <dbReference type="ARBA" id="ARBA00022679"/>
    </source>
</evidence>
<dbReference type="KEGG" id="dph:EHF33_08525"/>
<evidence type="ECO:0000313" key="5">
    <source>
        <dbReference type="Proteomes" id="UP000276417"/>
    </source>
</evidence>
<keyword evidence="5" id="KW-1185">Reference proteome</keyword>